<name>A0A2G5C0K9_AQUCA</name>
<evidence type="ECO:0000313" key="3">
    <source>
        <dbReference type="Proteomes" id="UP000230069"/>
    </source>
</evidence>
<reference evidence="1 3" key="1">
    <citation type="submission" date="2017-09" db="EMBL/GenBank/DDBJ databases">
        <title>WGS assembly of Aquilegia coerulea Goldsmith.</title>
        <authorList>
            <person name="Hodges S."/>
            <person name="Kramer E."/>
            <person name="Nordborg M."/>
            <person name="Tomkins J."/>
            <person name="Borevitz J."/>
            <person name="Derieg N."/>
            <person name="Yan J."/>
            <person name="Mihaltcheva S."/>
            <person name="Hayes R.D."/>
            <person name="Rokhsar D."/>
        </authorList>
    </citation>
    <scope>NUCLEOTIDE SEQUENCE [LARGE SCALE GENOMIC DNA]</scope>
    <source>
        <strain evidence="3">cv. Goldsmith</strain>
    </source>
</reference>
<sequence>MRQDNIPLIVQRLNCSWIINSWNSCSEDVLICTDSIQISETKKARCQMTQRLWKNDSEISSFHSSPRLLLK</sequence>
<dbReference type="EMBL" id="KZ305110">
    <property type="protein sequence ID" value="PIA26477.1"/>
    <property type="molecule type" value="Genomic_DNA"/>
</dbReference>
<dbReference type="EMBL" id="KZ305201">
    <property type="protein sequence ID" value="PIA24812.1"/>
    <property type="molecule type" value="Genomic_DNA"/>
</dbReference>
<proteinExistence type="predicted"/>
<organism evidence="1 3">
    <name type="scientific">Aquilegia coerulea</name>
    <name type="common">Rocky mountain columbine</name>
    <dbReference type="NCBI Taxonomy" id="218851"/>
    <lineage>
        <taxon>Eukaryota</taxon>
        <taxon>Viridiplantae</taxon>
        <taxon>Streptophyta</taxon>
        <taxon>Embryophyta</taxon>
        <taxon>Tracheophyta</taxon>
        <taxon>Spermatophyta</taxon>
        <taxon>Magnoliopsida</taxon>
        <taxon>Ranunculales</taxon>
        <taxon>Ranunculaceae</taxon>
        <taxon>Thalictroideae</taxon>
        <taxon>Aquilegia</taxon>
    </lineage>
</organism>
<dbReference type="Proteomes" id="UP000230069">
    <property type="component" value="Unassembled WGS sequence"/>
</dbReference>
<keyword evidence="3" id="KW-1185">Reference proteome</keyword>
<dbReference type="AlphaFoldDB" id="A0A2G5C0K9"/>
<protein>
    <submittedName>
        <fullName evidence="1">Uncharacterized protein</fullName>
    </submittedName>
</protein>
<evidence type="ECO:0000313" key="1">
    <source>
        <dbReference type="EMBL" id="PIA24812.1"/>
    </source>
</evidence>
<evidence type="ECO:0000313" key="2">
    <source>
        <dbReference type="EMBL" id="PIA26477.1"/>
    </source>
</evidence>
<accession>A0A2G5C0K9</accession>
<gene>
    <name evidence="2" type="ORF">AQUCO_09300056v1</name>
    <name evidence="1" type="ORF">AQUCO_23000003v1</name>
</gene>